<dbReference type="GO" id="GO:0003677">
    <property type="term" value="F:DNA binding"/>
    <property type="evidence" value="ECO:0007669"/>
    <property type="project" value="UniProtKB-KW"/>
</dbReference>
<keyword evidence="1" id="KW-0805">Transcription regulation</keyword>
<name>A0A5B9P700_9BACT</name>
<feature type="domain" description="RNA polymerase sigma-70 region 2" evidence="5">
    <location>
        <begin position="50"/>
        <end position="114"/>
    </location>
</feature>
<keyword evidence="2" id="KW-0731">Sigma factor</keyword>
<keyword evidence="4" id="KW-0804">Transcription</keyword>
<reference evidence="6 7" key="1">
    <citation type="submission" date="2019-08" db="EMBL/GenBank/DDBJ databases">
        <title>Deep-cultivation of Planctomycetes and their phenomic and genomic characterization uncovers novel biology.</title>
        <authorList>
            <person name="Wiegand S."/>
            <person name="Jogler M."/>
            <person name="Boedeker C."/>
            <person name="Pinto D."/>
            <person name="Vollmers J."/>
            <person name="Rivas-Marin E."/>
            <person name="Kohn T."/>
            <person name="Peeters S.H."/>
            <person name="Heuer A."/>
            <person name="Rast P."/>
            <person name="Oberbeckmann S."/>
            <person name="Bunk B."/>
            <person name="Jeske O."/>
            <person name="Meyerdierks A."/>
            <person name="Storesund J.E."/>
            <person name="Kallscheuer N."/>
            <person name="Luecker S."/>
            <person name="Lage O.M."/>
            <person name="Pohl T."/>
            <person name="Merkel B.J."/>
            <person name="Hornburger P."/>
            <person name="Mueller R.-W."/>
            <person name="Bruemmer F."/>
            <person name="Labrenz M."/>
            <person name="Spormann A.M."/>
            <person name="Op den Camp H."/>
            <person name="Overmann J."/>
            <person name="Amann R."/>
            <person name="Jetten M.S.M."/>
            <person name="Mascher T."/>
            <person name="Medema M.H."/>
            <person name="Devos D.P."/>
            <person name="Kaster A.-K."/>
            <person name="Ovreas L."/>
            <person name="Rohde M."/>
            <person name="Galperin M.Y."/>
            <person name="Jogler C."/>
        </authorList>
    </citation>
    <scope>NUCLEOTIDE SEQUENCE [LARGE SCALE GENOMIC DNA]</scope>
    <source>
        <strain evidence="6 7">FC18</strain>
    </source>
</reference>
<dbReference type="AlphaFoldDB" id="A0A5B9P700"/>
<sequence length="216" mass="25502">MGWLVVTRESAKFLYVPPHKPTSQTTTPSLLDRIRDHDDTTAWETFCDVYSPLLYDYCRKRGLQSSDAADVVQEVLLRVAKGILKFEYDPQRGRFRDWLYRIVFREICRMAERKNTNVLNGSDQEFAVKVDRVWNEHFHSHILRTALDRIRPRFEVNTWEAFTMVWLRNESPITVARKLDRPLEFVYLSKSRVLKRLRLEVEQLADEAGMGHGKLS</sequence>
<dbReference type="InterPro" id="IPR039425">
    <property type="entry name" value="RNA_pol_sigma-70-like"/>
</dbReference>
<organism evidence="6 7">
    <name type="scientific">Mariniblastus fucicola</name>
    <dbReference type="NCBI Taxonomy" id="980251"/>
    <lineage>
        <taxon>Bacteria</taxon>
        <taxon>Pseudomonadati</taxon>
        <taxon>Planctomycetota</taxon>
        <taxon>Planctomycetia</taxon>
        <taxon>Pirellulales</taxon>
        <taxon>Pirellulaceae</taxon>
        <taxon>Mariniblastus</taxon>
    </lineage>
</organism>
<evidence type="ECO:0000259" key="5">
    <source>
        <dbReference type="Pfam" id="PF04542"/>
    </source>
</evidence>
<evidence type="ECO:0000313" key="7">
    <source>
        <dbReference type="Proteomes" id="UP000322214"/>
    </source>
</evidence>
<dbReference type="PANTHER" id="PTHR43133">
    <property type="entry name" value="RNA POLYMERASE ECF-TYPE SIGMA FACTO"/>
    <property type="match status" value="1"/>
</dbReference>
<dbReference type="InterPro" id="IPR007627">
    <property type="entry name" value="RNA_pol_sigma70_r2"/>
</dbReference>
<dbReference type="InterPro" id="IPR014284">
    <property type="entry name" value="RNA_pol_sigma-70_dom"/>
</dbReference>
<dbReference type="PANTHER" id="PTHR43133:SF8">
    <property type="entry name" value="RNA POLYMERASE SIGMA FACTOR HI_1459-RELATED"/>
    <property type="match status" value="1"/>
</dbReference>
<dbReference type="STRING" id="980251.GCA_001642875_02254"/>
<evidence type="ECO:0000256" key="1">
    <source>
        <dbReference type="ARBA" id="ARBA00023015"/>
    </source>
</evidence>
<proteinExistence type="predicted"/>
<dbReference type="SUPFAM" id="SSF88946">
    <property type="entry name" value="Sigma2 domain of RNA polymerase sigma factors"/>
    <property type="match status" value="1"/>
</dbReference>
<dbReference type="RefSeq" id="WP_075084686.1">
    <property type="nucleotide sequence ID" value="NZ_CP042912.1"/>
</dbReference>
<dbReference type="OrthoDB" id="255903at2"/>
<dbReference type="Pfam" id="PF04542">
    <property type="entry name" value="Sigma70_r2"/>
    <property type="match status" value="1"/>
</dbReference>
<dbReference type="Gene3D" id="1.10.1740.10">
    <property type="match status" value="1"/>
</dbReference>
<accession>A0A5B9P700</accession>
<dbReference type="NCBIfam" id="TIGR02937">
    <property type="entry name" value="sigma70-ECF"/>
    <property type="match status" value="1"/>
</dbReference>
<dbReference type="EMBL" id="CP042912">
    <property type="protein sequence ID" value="QEG20710.1"/>
    <property type="molecule type" value="Genomic_DNA"/>
</dbReference>
<dbReference type="GO" id="GO:0016987">
    <property type="term" value="F:sigma factor activity"/>
    <property type="evidence" value="ECO:0007669"/>
    <property type="project" value="UniProtKB-KW"/>
</dbReference>
<protein>
    <submittedName>
        <fullName evidence="6">RNA polymerase sigma factor SigX</fullName>
    </submittedName>
</protein>
<dbReference type="KEGG" id="mff:MFFC18_05610"/>
<gene>
    <name evidence="6" type="ORF">MFFC18_05610</name>
</gene>
<evidence type="ECO:0000256" key="4">
    <source>
        <dbReference type="ARBA" id="ARBA00023163"/>
    </source>
</evidence>
<evidence type="ECO:0000256" key="3">
    <source>
        <dbReference type="ARBA" id="ARBA00023125"/>
    </source>
</evidence>
<evidence type="ECO:0000313" key="6">
    <source>
        <dbReference type="EMBL" id="QEG20710.1"/>
    </source>
</evidence>
<dbReference type="Proteomes" id="UP000322214">
    <property type="component" value="Chromosome"/>
</dbReference>
<keyword evidence="7" id="KW-1185">Reference proteome</keyword>
<evidence type="ECO:0000256" key="2">
    <source>
        <dbReference type="ARBA" id="ARBA00023082"/>
    </source>
</evidence>
<keyword evidence="3" id="KW-0238">DNA-binding</keyword>
<dbReference type="InterPro" id="IPR013325">
    <property type="entry name" value="RNA_pol_sigma_r2"/>
</dbReference>
<dbReference type="GO" id="GO:0006352">
    <property type="term" value="P:DNA-templated transcription initiation"/>
    <property type="evidence" value="ECO:0007669"/>
    <property type="project" value="InterPro"/>
</dbReference>